<evidence type="ECO:0000256" key="1">
    <source>
        <dbReference type="SAM" id="Coils"/>
    </source>
</evidence>
<feature type="coiled-coil region" evidence="1">
    <location>
        <begin position="48"/>
        <end position="129"/>
    </location>
</feature>
<dbReference type="RefSeq" id="WP_117420174.1">
    <property type="nucleotide sequence ID" value="NZ_QOHO01000133.1"/>
</dbReference>
<organism evidence="2 3">
    <name type="scientific">Lacrimispora amygdalina</name>
    <dbReference type="NCBI Taxonomy" id="253257"/>
    <lineage>
        <taxon>Bacteria</taxon>
        <taxon>Bacillati</taxon>
        <taxon>Bacillota</taxon>
        <taxon>Clostridia</taxon>
        <taxon>Lachnospirales</taxon>
        <taxon>Lachnospiraceae</taxon>
        <taxon>Lacrimispora</taxon>
    </lineage>
</organism>
<reference evidence="2 3" key="1">
    <citation type="submission" date="2018-07" db="EMBL/GenBank/DDBJ databases">
        <title>New species, Clostridium PI-S10-A1B.</title>
        <authorList>
            <person name="Krishna G."/>
            <person name="Summeta K."/>
            <person name="Shikha S."/>
            <person name="Prabhu P.B."/>
            <person name="Suresh K."/>
        </authorList>
    </citation>
    <scope>NUCLEOTIDE SEQUENCE [LARGE SCALE GENOMIC DNA]</scope>
    <source>
        <strain evidence="2 3">PI-S10-A1B</strain>
    </source>
</reference>
<sequence length="167" mass="19172">MELSIIGQEAIAAYLRQMKFKKRTFGGVDEDDALDKIEHITGMYRDLAEELQGQVEEMQQDIQRQEAERAELIARARREAEKIIMQAKVWAEQKEHETDRQLAGRRAEIEQLAKQRRDMETEMNNLLLQMKATIRLISGDLGQMLRLAGGVERKMDDGRTGNDAGNV</sequence>
<evidence type="ECO:0000313" key="3">
    <source>
        <dbReference type="Proteomes" id="UP000260680"/>
    </source>
</evidence>
<evidence type="ECO:0000313" key="2">
    <source>
        <dbReference type="EMBL" id="RFZ75639.1"/>
    </source>
</evidence>
<dbReference type="AlphaFoldDB" id="A0A3E2N3R5"/>
<gene>
    <name evidence="2" type="ORF">DS742_27915</name>
</gene>
<keyword evidence="1" id="KW-0175">Coiled coil</keyword>
<protein>
    <recommendedName>
        <fullName evidence="4">DivIVA domain-containing protein</fullName>
    </recommendedName>
</protein>
<accession>A0A3E2N3R5</accession>
<evidence type="ECO:0008006" key="4">
    <source>
        <dbReference type="Google" id="ProtNLM"/>
    </source>
</evidence>
<name>A0A3E2N3R5_9FIRM</name>
<proteinExistence type="predicted"/>
<comment type="caution">
    <text evidence="2">The sequence shown here is derived from an EMBL/GenBank/DDBJ whole genome shotgun (WGS) entry which is preliminary data.</text>
</comment>
<dbReference type="OrthoDB" id="2054077at2"/>
<dbReference type="Proteomes" id="UP000260680">
    <property type="component" value="Unassembled WGS sequence"/>
</dbReference>
<dbReference type="EMBL" id="QOHO01000133">
    <property type="protein sequence ID" value="RFZ75639.1"/>
    <property type="molecule type" value="Genomic_DNA"/>
</dbReference>